<evidence type="ECO:0000313" key="2">
    <source>
        <dbReference type="EMBL" id="EMA50639.1"/>
    </source>
</evidence>
<dbReference type="EMBL" id="AOME01000070">
    <property type="protein sequence ID" value="EMA50639.1"/>
    <property type="molecule type" value="Genomic_DNA"/>
</dbReference>
<protein>
    <recommendedName>
        <fullName evidence="4">CHAT domain-containing protein</fullName>
    </recommendedName>
</protein>
<sequence>MNPSFEPVDGGAGIAVVDSIERHRYALTTPESVAPRPADTDRFRFPVENAVAIRTSAISLPSVISVHARDESGAIVAQAEHFASEELPHGKYTIELSAPIKLYCRVESTVSVRADIEGMTIEFDDATEVVVGARSHHERPAATVTATTDPEDLMAAISTFGSALKTTSPERSYPTLRGHPPTIELGDELDLAGLEPPETGVTIEVPPEYRSIFVVAPLAYYLGARVRPGDEPRIRTDHGLEYSLDGPSGFERTVEQTLKQTFFLDCLARTEGLYPVALHEREAVEADVGLDFAALYDRPLAERLDAYLDVPFAAIEEYLPEWKLTSHVEPTPTSVETLPFVVDDLAVVRSASTESVERSNALMFDDGVEAARREAGFTRGASATASTTRSTNPDPNTDADLEFVSPETTDSLEEAWVGAGMPLGASKASVEAYRNRLDRTPVDGDIDITVVCNDADMAEERDLIEDVYGDRDELPFDVSLHRDLTTAELEDVLSARTDFLHYIGHVDDGGFECANGALDVNTLDTVGVDAFLLNACQSYRQGMALIEAGSIGGIATLTDVLNSEAIRMGRTLARLLNAGFPLQSALGIARDESIMGDEYLVIGDGGLAIAQQAGGQPNFLNIERKGESFRVYMKVYPTPLGGLGSLVIPYTEDGCYHLSPGSVPPFCLSYDELQEFLALENVPVKTNGRLTWATEVDVDEID</sequence>
<comment type="caution">
    <text evidence="2">The sequence shown here is derived from an EMBL/GenBank/DDBJ whole genome shotgun (WGS) entry which is preliminary data.</text>
</comment>
<dbReference type="PATRIC" id="fig|1227456.3.peg.2672"/>
<feature type="compositionally biased region" description="Low complexity" evidence="1">
    <location>
        <begin position="377"/>
        <end position="391"/>
    </location>
</feature>
<evidence type="ECO:0008006" key="4">
    <source>
        <dbReference type="Google" id="ProtNLM"/>
    </source>
</evidence>
<feature type="region of interest" description="Disordered" evidence="1">
    <location>
        <begin position="377"/>
        <end position="400"/>
    </location>
</feature>
<dbReference type="Proteomes" id="UP000011625">
    <property type="component" value="Unassembled WGS sequence"/>
</dbReference>
<dbReference type="AlphaFoldDB" id="M0N0L9"/>
<reference evidence="2 3" key="1">
    <citation type="journal article" date="2014" name="PLoS Genet.">
        <title>Phylogenetically driven sequencing of extremely halophilic archaea reveals strategies for static and dynamic osmo-response.</title>
        <authorList>
            <person name="Becker E.A."/>
            <person name="Seitzer P.M."/>
            <person name="Tritt A."/>
            <person name="Larsen D."/>
            <person name="Krusor M."/>
            <person name="Yao A.I."/>
            <person name="Wu D."/>
            <person name="Madern D."/>
            <person name="Eisen J.A."/>
            <person name="Darling A.E."/>
            <person name="Facciotti M.T."/>
        </authorList>
    </citation>
    <scope>NUCLEOTIDE SEQUENCE [LARGE SCALE GENOMIC DNA]</scope>
    <source>
        <strain evidence="2 3">DSM 8989</strain>
    </source>
</reference>
<evidence type="ECO:0000313" key="3">
    <source>
        <dbReference type="Proteomes" id="UP000011625"/>
    </source>
</evidence>
<evidence type="ECO:0000256" key="1">
    <source>
        <dbReference type="SAM" id="MobiDB-lite"/>
    </source>
</evidence>
<dbReference type="OrthoDB" id="269729at2157"/>
<accession>M0N0L9</accession>
<organism evidence="2 3">
    <name type="scientific">Halococcus salifodinae DSM 8989</name>
    <dbReference type="NCBI Taxonomy" id="1227456"/>
    <lineage>
        <taxon>Archaea</taxon>
        <taxon>Methanobacteriati</taxon>
        <taxon>Methanobacteriota</taxon>
        <taxon>Stenosarchaea group</taxon>
        <taxon>Halobacteria</taxon>
        <taxon>Halobacteriales</taxon>
        <taxon>Halococcaceae</taxon>
        <taxon>Halococcus</taxon>
    </lineage>
</organism>
<keyword evidence="3" id="KW-1185">Reference proteome</keyword>
<proteinExistence type="predicted"/>
<gene>
    <name evidence="2" type="ORF">C450_13212</name>
</gene>
<dbReference type="RefSeq" id="WP_005044061.1">
    <property type="nucleotide sequence ID" value="NZ_AOME01000070.1"/>
</dbReference>
<name>M0N0L9_9EURY</name>